<dbReference type="RefSeq" id="WP_208849153.1">
    <property type="nucleotide sequence ID" value="NZ_JAGGDJ010000017.1"/>
</dbReference>
<dbReference type="Pfam" id="PF00990">
    <property type="entry name" value="GGDEF"/>
    <property type="match status" value="1"/>
</dbReference>
<keyword evidence="5" id="KW-1185">Reference proteome</keyword>
<feature type="domain" description="PAC" evidence="2">
    <location>
        <begin position="300"/>
        <end position="352"/>
    </location>
</feature>
<dbReference type="PANTHER" id="PTHR45138:SF9">
    <property type="entry name" value="DIGUANYLATE CYCLASE DGCM-RELATED"/>
    <property type="match status" value="1"/>
</dbReference>
<comment type="caution">
    <text evidence="4">The sequence shown here is derived from an EMBL/GenBank/DDBJ whole genome shotgun (WGS) entry which is preliminary data.</text>
</comment>
<dbReference type="InterPro" id="IPR031621">
    <property type="entry name" value="HisKA_7TM"/>
</dbReference>
<name>A0ABS3WDJ6_9BACL</name>
<dbReference type="SMART" id="SM00267">
    <property type="entry name" value="GGDEF"/>
    <property type="match status" value="1"/>
</dbReference>
<feature type="transmembrane region" description="Helical" evidence="1">
    <location>
        <begin position="177"/>
        <end position="201"/>
    </location>
</feature>
<reference evidence="4 5" key="1">
    <citation type="submission" date="2021-03" db="EMBL/GenBank/DDBJ databases">
        <title>Paenibacillus artemisicola MWE-103 whole genome sequence.</title>
        <authorList>
            <person name="Ham Y.J."/>
        </authorList>
    </citation>
    <scope>NUCLEOTIDE SEQUENCE [LARGE SCALE GENOMIC DNA]</scope>
    <source>
        <strain evidence="4 5">MWE-103</strain>
    </source>
</reference>
<dbReference type="InterPro" id="IPR013656">
    <property type="entry name" value="PAS_4"/>
</dbReference>
<dbReference type="SUPFAM" id="SSF55785">
    <property type="entry name" value="PYP-like sensor domain (PAS domain)"/>
    <property type="match status" value="1"/>
</dbReference>
<dbReference type="PROSITE" id="PS50113">
    <property type="entry name" value="PAC"/>
    <property type="match status" value="1"/>
</dbReference>
<dbReference type="Gene3D" id="3.30.70.270">
    <property type="match status" value="1"/>
</dbReference>
<keyword evidence="1" id="KW-1133">Transmembrane helix</keyword>
<feature type="transmembrane region" description="Helical" evidence="1">
    <location>
        <begin position="140"/>
        <end position="165"/>
    </location>
</feature>
<dbReference type="InterPro" id="IPR000700">
    <property type="entry name" value="PAS-assoc_C"/>
</dbReference>
<dbReference type="CDD" id="cd01949">
    <property type="entry name" value="GGDEF"/>
    <property type="match status" value="1"/>
</dbReference>
<dbReference type="Proteomes" id="UP000670947">
    <property type="component" value="Unassembled WGS sequence"/>
</dbReference>
<dbReference type="PANTHER" id="PTHR45138">
    <property type="entry name" value="REGULATORY COMPONENTS OF SENSORY TRANSDUCTION SYSTEM"/>
    <property type="match status" value="1"/>
</dbReference>
<dbReference type="InterPro" id="IPR029787">
    <property type="entry name" value="Nucleotide_cyclase"/>
</dbReference>
<feature type="transmembrane region" description="Helical" evidence="1">
    <location>
        <begin position="207"/>
        <end position="224"/>
    </location>
</feature>
<dbReference type="InterPro" id="IPR043128">
    <property type="entry name" value="Rev_trsase/Diguanyl_cyclase"/>
</dbReference>
<dbReference type="Pfam" id="PF08448">
    <property type="entry name" value="PAS_4"/>
    <property type="match status" value="1"/>
</dbReference>
<dbReference type="GO" id="GO:0052621">
    <property type="term" value="F:diguanylate cyclase activity"/>
    <property type="evidence" value="ECO:0007669"/>
    <property type="project" value="UniProtKB-EC"/>
</dbReference>
<evidence type="ECO:0000313" key="5">
    <source>
        <dbReference type="Proteomes" id="UP000670947"/>
    </source>
</evidence>
<dbReference type="Pfam" id="PF16927">
    <property type="entry name" value="HisKA_7TM"/>
    <property type="match status" value="1"/>
</dbReference>
<accession>A0ABS3WDJ6</accession>
<dbReference type="InterPro" id="IPR000014">
    <property type="entry name" value="PAS"/>
</dbReference>
<sequence length="523" mass="56529">MGSSLTMFISLIATSGVFTVFLCVYAYLKRAEMPGARTFMLYTGAQAIYIFSVAFEMAAGSLGEVMGWTAVQYVGMAPAPALGLIVVLEYIGKAVPRRLAAALFVIPAISVVMVATNGFHHLFYKSVAFYPGDPMPVTEIAIGPFYILHGIFTFGSMLAGVVLLLRRWRHTKKAYRIQLATLIVGQFMPMAGAFVYLVGLIPYGVDPVPLILCVTSAMYIWAILSTRMLTIVPIAKESIFESMGDGVIVLDNAERLIDFNGAARRMLPGLGPAMIGLTLDEAWNVLSGADFPAARLADGLQEEVMWRVTGGEPFYYQIRSSVVRGRVGGAIGSLLMLIDVTEQRRLQDQLQQLAYHDGLTKLLNRTAFIHRAKERLAAAKANGAPASIVLFDIDHFKRINDTYGHETGDYAIRHVAAVVKRQLGADALFARYGGEEFVVCLPAAPLAEAAETAERIRAALAAEPLRADGLAIAVTASFGAAEAGPAGEPLQALLKRADMALYEAKRAGRNRVRLHEPAAALNA</sequence>
<feature type="transmembrane region" description="Helical" evidence="1">
    <location>
        <begin position="99"/>
        <end position="120"/>
    </location>
</feature>
<dbReference type="NCBIfam" id="TIGR00254">
    <property type="entry name" value="GGDEF"/>
    <property type="match status" value="1"/>
</dbReference>
<keyword evidence="1" id="KW-0472">Membrane</keyword>
<dbReference type="InterPro" id="IPR050469">
    <property type="entry name" value="Diguanylate_Cyclase"/>
</dbReference>
<proteinExistence type="predicted"/>
<protein>
    <submittedName>
        <fullName evidence="4">Diguanylate cyclase</fullName>
        <ecNumber evidence="4">2.7.7.65</ecNumber>
    </submittedName>
</protein>
<dbReference type="PROSITE" id="PS50887">
    <property type="entry name" value="GGDEF"/>
    <property type="match status" value="1"/>
</dbReference>
<keyword evidence="4" id="KW-0808">Transferase</keyword>
<evidence type="ECO:0000313" key="4">
    <source>
        <dbReference type="EMBL" id="MBO7746369.1"/>
    </source>
</evidence>
<dbReference type="EMBL" id="JAGGDJ010000017">
    <property type="protein sequence ID" value="MBO7746369.1"/>
    <property type="molecule type" value="Genomic_DNA"/>
</dbReference>
<feature type="transmembrane region" description="Helical" evidence="1">
    <location>
        <begin position="70"/>
        <end position="92"/>
    </location>
</feature>
<evidence type="ECO:0000259" key="3">
    <source>
        <dbReference type="PROSITE" id="PS50887"/>
    </source>
</evidence>
<dbReference type="CDD" id="cd00130">
    <property type="entry name" value="PAS"/>
    <property type="match status" value="1"/>
</dbReference>
<dbReference type="SUPFAM" id="SSF55073">
    <property type="entry name" value="Nucleotide cyclase"/>
    <property type="match status" value="1"/>
</dbReference>
<keyword evidence="4" id="KW-0548">Nucleotidyltransferase</keyword>
<evidence type="ECO:0000256" key="1">
    <source>
        <dbReference type="SAM" id="Phobius"/>
    </source>
</evidence>
<feature type="domain" description="GGDEF" evidence="3">
    <location>
        <begin position="384"/>
        <end position="517"/>
    </location>
</feature>
<organism evidence="4 5">
    <name type="scientific">Paenibacillus artemisiicola</name>
    <dbReference type="NCBI Taxonomy" id="1172618"/>
    <lineage>
        <taxon>Bacteria</taxon>
        <taxon>Bacillati</taxon>
        <taxon>Bacillota</taxon>
        <taxon>Bacilli</taxon>
        <taxon>Bacillales</taxon>
        <taxon>Paenibacillaceae</taxon>
        <taxon>Paenibacillus</taxon>
    </lineage>
</organism>
<dbReference type="InterPro" id="IPR000160">
    <property type="entry name" value="GGDEF_dom"/>
</dbReference>
<dbReference type="InterPro" id="IPR035965">
    <property type="entry name" value="PAS-like_dom_sf"/>
</dbReference>
<dbReference type="EC" id="2.7.7.65" evidence="4"/>
<keyword evidence="1" id="KW-0812">Transmembrane</keyword>
<dbReference type="Gene3D" id="3.30.450.20">
    <property type="entry name" value="PAS domain"/>
    <property type="match status" value="1"/>
</dbReference>
<feature type="transmembrane region" description="Helical" evidence="1">
    <location>
        <begin position="39"/>
        <end position="58"/>
    </location>
</feature>
<feature type="transmembrane region" description="Helical" evidence="1">
    <location>
        <begin position="6"/>
        <end position="27"/>
    </location>
</feature>
<gene>
    <name evidence="4" type="ORF">I8J29_19335</name>
</gene>
<evidence type="ECO:0000259" key="2">
    <source>
        <dbReference type="PROSITE" id="PS50113"/>
    </source>
</evidence>